<organism evidence="7 8">
    <name type="scientific">Cannabis sativa</name>
    <name type="common">Hemp</name>
    <name type="synonym">Marijuana</name>
    <dbReference type="NCBI Taxonomy" id="3483"/>
    <lineage>
        <taxon>Eukaryota</taxon>
        <taxon>Viridiplantae</taxon>
        <taxon>Streptophyta</taxon>
        <taxon>Embryophyta</taxon>
        <taxon>Tracheophyta</taxon>
        <taxon>Spermatophyta</taxon>
        <taxon>Magnoliopsida</taxon>
        <taxon>eudicotyledons</taxon>
        <taxon>Gunneridae</taxon>
        <taxon>Pentapetalae</taxon>
        <taxon>rosids</taxon>
        <taxon>fabids</taxon>
        <taxon>Rosales</taxon>
        <taxon>Cannabaceae</taxon>
        <taxon>Cannabis</taxon>
    </lineage>
</organism>
<dbReference type="EMBL" id="JAATIQ010000476">
    <property type="protein sequence ID" value="KAF4354576.1"/>
    <property type="molecule type" value="Genomic_DNA"/>
</dbReference>
<evidence type="ECO:0000256" key="5">
    <source>
        <dbReference type="ARBA" id="ARBA00023136"/>
    </source>
</evidence>
<evidence type="ECO:0008006" key="9">
    <source>
        <dbReference type="Google" id="ProtNLM"/>
    </source>
</evidence>
<keyword evidence="3 6" id="KW-0812">Transmembrane</keyword>
<evidence type="ECO:0000256" key="6">
    <source>
        <dbReference type="SAM" id="Phobius"/>
    </source>
</evidence>
<name>A0A7J6E899_CANSA</name>
<dbReference type="AlphaFoldDB" id="A0A7J6E899"/>
<dbReference type="InterPro" id="IPR011990">
    <property type="entry name" value="TPR-like_helical_dom_sf"/>
</dbReference>
<dbReference type="CDD" id="cd20069">
    <property type="entry name" value="5TM_Oxa1-like"/>
    <property type="match status" value="1"/>
</dbReference>
<keyword evidence="8" id="KW-1185">Reference proteome</keyword>
<dbReference type="GO" id="GO:0032979">
    <property type="term" value="P:protein insertion into mitochondrial inner membrane from matrix"/>
    <property type="evidence" value="ECO:0007669"/>
    <property type="project" value="TreeGrafter"/>
</dbReference>
<dbReference type="Proteomes" id="UP000583929">
    <property type="component" value="Unassembled WGS sequence"/>
</dbReference>
<keyword evidence="4 6" id="KW-1133">Transmembrane helix</keyword>
<evidence type="ECO:0000313" key="7">
    <source>
        <dbReference type="EMBL" id="KAF4354576.1"/>
    </source>
</evidence>
<gene>
    <name evidence="7" type="ORF">G4B88_029188</name>
</gene>
<evidence type="ECO:0000256" key="2">
    <source>
        <dbReference type="ARBA" id="ARBA00010583"/>
    </source>
</evidence>
<evidence type="ECO:0000256" key="1">
    <source>
        <dbReference type="ARBA" id="ARBA00004141"/>
    </source>
</evidence>
<comment type="similarity">
    <text evidence="2">Belongs to the OXA1/ALB3/YidC (TC 2.A.9.2) family.</text>
</comment>
<dbReference type="Gene3D" id="1.25.40.10">
    <property type="entry name" value="Tetratricopeptide repeat domain"/>
    <property type="match status" value="1"/>
</dbReference>
<dbReference type="Pfam" id="PF14559">
    <property type="entry name" value="TPR_19"/>
    <property type="match status" value="1"/>
</dbReference>
<reference evidence="7 8" key="1">
    <citation type="journal article" date="2020" name="bioRxiv">
        <title>Sequence and annotation of 42 cannabis genomes reveals extensive copy number variation in cannabinoid synthesis and pathogen resistance genes.</title>
        <authorList>
            <person name="Mckernan K.J."/>
            <person name="Helbert Y."/>
            <person name="Kane L.T."/>
            <person name="Ebling H."/>
            <person name="Zhang L."/>
            <person name="Liu B."/>
            <person name="Eaton Z."/>
            <person name="Mclaughlin S."/>
            <person name="Kingan S."/>
            <person name="Baybayan P."/>
            <person name="Concepcion G."/>
            <person name="Jordan M."/>
            <person name="Riva A."/>
            <person name="Barbazuk W."/>
            <person name="Harkins T."/>
        </authorList>
    </citation>
    <scope>NUCLEOTIDE SEQUENCE [LARGE SCALE GENOMIC DNA]</scope>
    <source>
        <strain evidence="8">cv. Jamaican Lion 4</strain>
        <tissue evidence="7">Leaf</tissue>
    </source>
</reference>
<evidence type="ECO:0000256" key="4">
    <source>
        <dbReference type="ARBA" id="ARBA00022989"/>
    </source>
</evidence>
<feature type="transmembrane region" description="Helical" evidence="6">
    <location>
        <begin position="139"/>
        <end position="162"/>
    </location>
</feature>
<proteinExistence type="inferred from homology"/>
<sequence>MATYKILNRVRRSVPATYLSTLSHAYEYPILTNPIPDPNSCNATSPLPCSSHHRRPSLLSSSPYSLLGAPGLLYSRTIFTRSGDDSEYGRAEDFDINFITKLPESTMMDAASVIGNDESILPVRVVISILDGFHDLTGLPWWIVIAFSTLSLRVVLFPILVLQLRKLNQIRPPEQSHSDPNSLSREKRQAYKKPSLLWLLPYACFQIPCFLLWMTSIRKMSLNHHPGFDCGGALWFHNLTEFSHGVLGSIFPLVIAGLHYANVQNSFRRSSVKETTGLLDVAVKYYKLGLDFMTLPILCICYCVPQGSQVYWATNLSLTFTQHFLLKHPVVRAKLGLPVEKYLNSADSSVTAPAITASEPKKPHQTSLEALSPLELLNLSTQLLSKQHIERAIPILQLALSKDPENTRGLILMGQTLMQKGLLSEAIEYMERAVSKVWDSAFIFTLRNFCLLSLHDVIAFLHQLLLAGHLTEVADISDLIRASNWAGSLHIRQGNVKEGLTHLERIGRMKEPEHPVCKTHYFDGLLMLSSALYNEGRRKEAADYLRLAAAYNPAFNEFLEQCENDDSSPSDLTNKQQ</sequence>
<keyword evidence="5 6" id="KW-0472">Membrane</keyword>
<dbReference type="SUPFAM" id="SSF48452">
    <property type="entry name" value="TPR-like"/>
    <property type="match status" value="1"/>
</dbReference>
<accession>A0A7J6E899</accession>
<comment type="caution">
    <text evidence="7">The sequence shown here is derived from an EMBL/GenBank/DDBJ whole genome shotgun (WGS) entry which is preliminary data.</text>
</comment>
<evidence type="ECO:0000313" key="8">
    <source>
        <dbReference type="Proteomes" id="UP000583929"/>
    </source>
</evidence>
<dbReference type="PANTHER" id="PTHR12428:SF65">
    <property type="entry name" value="CYTOCHROME C OXIDASE ASSEMBLY PROTEIN COX18, MITOCHONDRIAL"/>
    <property type="match status" value="1"/>
</dbReference>
<dbReference type="GO" id="GO:0005743">
    <property type="term" value="C:mitochondrial inner membrane"/>
    <property type="evidence" value="ECO:0007669"/>
    <property type="project" value="TreeGrafter"/>
</dbReference>
<dbReference type="PANTHER" id="PTHR12428">
    <property type="entry name" value="OXA1"/>
    <property type="match status" value="1"/>
</dbReference>
<dbReference type="InterPro" id="IPR001708">
    <property type="entry name" value="YidC/ALB3/OXA1/COX18"/>
</dbReference>
<evidence type="ECO:0000256" key="3">
    <source>
        <dbReference type="ARBA" id="ARBA00022692"/>
    </source>
</evidence>
<dbReference type="GO" id="GO:0032977">
    <property type="term" value="F:membrane insertase activity"/>
    <property type="evidence" value="ECO:0007669"/>
    <property type="project" value="InterPro"/>
</dbReference>
<comment type="subcellular location">
    <subcellularLocation>
        <location evidence="1">Membrane</location>
        <topology evidence="1">Multi-pass membrane protein</topology>
    </subcellularLocation>
</comment>
<protein>
    <recommendedName>
        <fullName evidence="9">ALBINO3-like protein 2, chloroplastic</fullName>
    </recommendedName>
</protein>
<feature type="transmembrane region" description="Helical" evidence="6">
    <location>
        <begin position="195"/>
        <end position="214"/>
    </location>
</feature>